<evidence type="ECO:0000256" key="5">
    <source>
        <dbReference type="ARBA" id="ARBA00022847"/>
    </source>
</evidence>
<feature type="transmembrane region" description="Helical" evidence="8">
    <location>
        <begin position="318"/>
        <end position="342"/>
    </location>
</feature>
<dbReference type="GO" id="GO:0005283">
    <property type="term" value="F:amino acid:sodium symporter activity"/>
    <property type="evidence" value="ECO:0007669"/>
    <property type="project" value="TreeGrafter"/>
</dbReference>
<protein>
    <submittedName>
        <fullName evidence="9">Uncharacterized protein</fullName>
    </submittedName>
</protein>
<evidence type="ECO:0000256" key="7">
    <source>
        <dbReference type="ARBA" id="ARBA00023136"/>
    </source>
</evidence>
<dbReference type="PANTHER" id="PTHR11616">
    <property type="entry name" value="SODIUM/CHLORIDE DEPENDENT TRANSPORTER"/>
    <property type="match status" value="1"/>
</dbReference>
<feature type="transmembrane region" description="Helical" evidence="8">
    <location>
        <begin position="527"/>
        <end position="550"/>
    </location>
</feature>
<evidence type="ECO:0000256" key="1">
    <source>
        <dbReference type="ARBA" id="ARBA00004141"/>
    </source>
</evidence>
<keyword evidence="3" id="KW-0813">Transport</keyword>
<evidence type="ECO:0000313" key="9">
    <source>
        <dbReference type="EMBL" id="KAK9720691.1"/>
    </source>
</evidence>
<feature type="transmembrane region" description="Helical" evidence="8">
    <location>
        <begin position="450"/>
        <end position="474"/>
    </location>
</feature>
<evidence type="ECO:0000256" key="8">
    <source>
        <dbReference type="SAM" id="Phobius"/>
    </source>
</evidence>
<proteinExistence type="inferred from homology"/>
<comment type="subcellular location">
    <subcellularLocation>
        <location evidence="1">Membrane</location>
        <topology evidence="1">Multi-pass membrane protein</topology>
    </subcellularLocation>
</comment>
<dbReference type="Proteomes" id="UP001458880">
    <property type="component" value="Unassembled WGS sequence"/>
</dbReference>
<feature type="transmembrane region" description="Helical" evidence="8">
    <location>
        <begin position="494"/>
        <end position="515"/>
    </location>
</feature>
<sequence>MDILYTPRSQLLSQLKKARRKDLIAAFTGQFRKELTLVEYITISCIFQMNLYYILVYTDLVIKYGAIIVTVLYFVLTAIMGMPLFMLATFMTTFMSTYSKQSYLSFWKCTPLLEGVGYSLAVLRLISELRNVRISSFAWLLVWKFCNGDMTEGIKKCVKNTTHCITMYPTTAWNTSRNCTIGSEYIITSFMNYVYNTGHEVNIARDKHLFSTAWLITSGGTWLYILICSVLGMRYIRHVTVVLQLACVNVMILICVYCLYEISWPTISNAKLIDWIKSKSVFEFHFWIDLILHASSINVLGNVIWLGSLMPSNFHPKYAALIITLLKLLAFQLFLCLGTCLVKGNLVHYKITTTSCFKVRPRDILFVLVPDVLLRSNGPDTLVPLWYICLAYSAACPPIYTLIGIVDSLHQRYSFLGRYQVYIIMAICVVSVCSNIFLFRTYGLGLAGQWIRCVMPLWSSSLLLLVSLAIFFVYSSRAVVEDYLFMYGYSPEKFWITSWKTIPILAALCFILVGYNQYTNPLCVSDLDVILLAHIVTIAALLGCLIIFLYTCTKYVKSGTVAALAMPSADWGPHDSHKKVEKEVFFPHRDIRYRSTDLKCKHNCLAKYNESFWDTALTYRHKLNRLAQQQRWGAAEDIDKTSPES</sequence>
<dbReference type="GO" id="GO:0089718">
    <property type="term" value="P:amino acid import across plasma membrane"/>
    <property type="evidence" value="ECO:0007669"/>
    <property type="project" value="TreeGrafter"/>
</dbReference>
<evidence type="ECO:0000256" key="4">
    <source>
        <dbReference type="ARBA" id="ARBA00022692"/>
    </source>
</evidence>
<keyword evidence="4 8" id="KW-0812">Transmembrane</keyword>
<feature type="transmembrane region" description="Helical" evidence="8">
    <location>
        <begin position="213"/>
        <end position="236"/>
    </location>
</feature>
<organism evidence="9 10">
    <name type="scientific">Popillia japonica</name>
    <name type="common">Japanese beetle</name>
    <dbReference type="NCBI Taxonomy" id="7064"/>
    <lineage>
        <taxon>Eukaryota</taxon>
        <taxon>Metazoa</taxon>
        <taxon>Ecdysozoa</taxon>
        <taxon>Arthropoda</taxon>
        <taxon>Hexapoda</taxon>
        <taxon>Insecta</taxon>
        <taxon>Pterygota</taxon>
        <taxon>Neoptera</taxon>
        <taxon>Endopterygota</taxon>
        <taxon>Coleoptera</taxon>
        <taxon>Polyphaga</taxon>
        <taxon>Scarabaeiformia</taxon>
        <taxon>Scarabaeidae</taxon>
        <taxon>Rutelinae</taxon>
        <taxon>Popillia</taxon>
    </lineage>
</organism>
<comment type="caution">
    <text evidence="9">The sequence shown here is derived from an EMBL/GenBank/DDBJ whole genome shotgun (WGS) entry which is preliminary data.</text>
</comment>
<keyword evidence="6 8" id="KW-1133">Transmembrane helix</keyword>
<dbReference type="PROSITE" id="PS50267">
    <property type="entry name" value="NA_NEUROTRAN_SYMP_3"/>
    <property type="match status" value="1"/>
</dbReference>
<feature type="transmembrane region" description="Helical" evidence="8">
    <location>
        <begin position="419"/>
        <end position="438"/>
    </location>
</feature>
<feature type="transmembrane region" description="Helical" evidence="8">
    <location>
        <begin position="61"/>
        <end position="90"/>
    </location>
</feature>
<feature type="transmembrane region" description="Helical" evidence="8">
    <location>
        <begin position="242"/>
        <end position="263"/>
    </location>
</feature>
<feature type="transmembrane region" description="Helical" evidence="8">
    <location>
        <begin position="284"/>
        <end position="306"/>
    </location>
</feature>
<name>A0AAW1KMH9_POPJA</name>
<accession>A0AAW1KMH9</accession>
<keyword evidence="5" id="KW-0769">Symport</keyword>
<dbReference type="InterPro" id="IPR000175">
    <property type="entry name" value="Na/ntran_symport"/>
</dbReference>
<dbReference type="PANTHER" id="PTHR11616:SF241">
    <property type="entry name" value="SODIUM- AND CHLORIDE-DEPENDENT GLYCINE TRANSPORTER 2"/>
    <property type="match status" value="1"/>
</dbReference>
<evidence type="ECO:0000256" key="3">
    <source>
        <dbReference type="ARBA" id="ARBA00022448"/>
    </source>
</evidence>
<feature type="transmembrane region" description="Helical" evidence="8">
    <location>
        <begin position="37"/>
        <end position="55"/>
    </location>
</feature>
<keyword evidence="7 8" id="KW-0472">Membrane</keyword>
<gene>
    <name evidence="9" type="ORF">QE152_g21941</name>
</gene>
<dbReference type="InterPro" id="IPR037272">
    <property type="entry name" value="SNS_sf"/>
</dbReference>
<evidence type="ECO:0000256" key="6">
    <source>
        <dbReference type="ARBA" id="ARBA00022989"/>
    </source>
</evidence>
<dbReference type="GO" id="GO:0005886">
    <property type="term" value="C:plasma membrane"/>
    <property type="evidence" value="ECO:0007669"/>
    <property type="project" value="TreeGrafter"/>
</dbReference>
<reference evidence="9 10" key="1">
    <citation type="journal article" date="2024" name="BMC Genomics">
        <title>De novo assembly and annotation of Popillia japonica's genome with initial clues to its potential as an invasive pest.</title>
        <authorList>
            <person name="Cucini C."/>
            <person name="Boschi S."/>
            <person name="Funari R."/>
            <person name="Cardaioli E."/>
            <person name="Iannotti N."/>
            <person name="Marturano G."/>
            <person name="Paoli F."/>
            <person name="Bruttini M."/>
            <person name="Carapelli A."/>
            <person name="Frati F."/>
            <person name="Nardi F."/>
        </authorList>
    </citation>
    <scope>NUCLEOTIDE SEQUENCE [LARGE SCALE GENOMIC DNA]</scope>
    <source>
        <strain evidence="9">DMR45628</strain>
    </source>
</reference>
<comment type="similarity">
    <text evidence="2">Belongs to the sodium:neurotransmitter symporter (SNF) (TC 2.A.22) family.</text>
</comment>
<evidence type="ECO:0000256" key="2">
    <source>
        <dbReference type="ARBA" id="ARBA00006459"/>
    </source>
</evidence>
<keyword evidence="10" id="KW-1185">Reference proteome</keyword>
<dbReference type="EMBL" id="JASPKY010000208">
    <property type="protein sequence ID" value="KAK9720691.1"/>
    <property type="molecule type" value="Genomic_DNA"/>
</dbReference>
<dbReference type="SUPFAM" id="SSF161070">
    <property type="entry name" value="SNF-like"/>
    <property type="match status" value="1"/>
</dbReference>
<evidence type="ECO:0000313" key="10">
    <source>
        <dbReference type="Proteomes" id="UP001458880"/>
    </source>
</evidence>
<dbReference type="AlphaFoldDB" id="A0AAW1KMH9"/>
<feature type="transmembrane region" description="Helical" evidence="8">
    <location>
        <begin position="385"/>
        <end position="407"/>
    </location>
</feature>